<evidence type="ECO:0000313" key="1">
    <source>
        <dbReference type="EMBL" id="KAJ3535216.1"/>
    </source>
</evidence>
<keyword evidence="2" id="KW-1185">Reference proteome</keyword>
<evidence type="ECO:0000313" key="2">
    <source>
        <dbReference type="Proteomes" id="UP001148629"/>
    </source>
</evidence>
<accession>A0ACC1SA47</accession>
<dbReference type="EMBL" id="JANRMS010000727">
    <property type="protein sequence ID" value="KAJ3535216.1"/>
    <property type="molecule type" value="Genomic_DNA"/>
</dbReference>
<organism evidence="1 2">
    <name type="scientific">Fusarium decemcellulare</name>
    <dbReference type="NCBI Taxonomy" id="57161"/>
    <lineage>
        <taxon>Eukaryota</taxon>
        <taxon>Fungi</taxon>
        <taxon>Dikarya</taxon>
        <taxon>Ascomycota</taxon>
        <taxon>Pezizomycotina</taxon>
        <taxon>Sordariomycetes</taxon>
        <taxon>Hypocreomycetidae</taxon>
        <taxon>Hypocreales</taxon>
        <taxon>Nectriaceae</taxon>
        <taxon>Fusarium</taxon>
        <taxon>Fusarium decemcellulare species complex</taxon>
    </lineage>
</organism>
<dbReference type="Proteomes" id="UP001148629">
    <property type="component" value="Unassembled WGS sequence"/>
</dbReference>
<sequence>MSDPNDYKPDDYTVGWICALPTEGVAAQTFLDEKHQGPRFQTANDTNNYTFGRIGAHNVVIAVLPMGEYGTASASSVASHMMRSFPNVRIGLMVGIGGGAPSPTNDIRLGDVVVSVPTGGQGGVFQYDFGKSIQERSFQHTRALNQPPQVLLAAVSSLQMDHEMEGNRLQDEVNRALEKHKRLKKKYGRPQESTDILFQPGIVHLGDSCDSCRADPANVMNREPRTEDDDDPQVHYGTIASANTLMKDALMRDLLASQNDVLCFEMEAAGLMNRFPCLVIRGICDYSDSHKNKAWQGFAAMVAAAYAKQIIGSISPQCVQQEKKLSEIYAQTSNIERIVQDVQCQQHEDRERQALDWLSGIDFGLQHTDILSRRQPGTCQWLLDSQEYQHWVQEKNQVLFCPGIPGAGKTILASVVIEDLHTRFQHDPSVQVSHIYCNFKRQSSQTVNALLASILRQLCQNQFPLPEPVVAIWNKHKERRTKAQPDEISSTLKSVASLFSRLFLIVDALDEWRATKHEQVHLLDDLLCLQQEIGLNLFATSRLVPIVEDRLRHYPTIDITAHHEDICEYIDGQRWRLPNFVTSNLELQQYIKTSISKAAQGMFLLAQLYLKSIETKTSIRDLKEALELLQLRAKQRAHDPNVDTLSEAYDDTMERMNQQNPDHKRLALRVLSWICCASRELATVELQHALALRDGDTEIHADGVPEVDLLISVCFGLVVVDEARRRIRLVHYTTHDYFKHTQDRWFPEAQAYIAKQCINYLSLPEFEDESGKDSPYEFNDRLRRYFSRGSLYDYAATNWGYHTLQVRIPTDEVDEAAICFLNKPKSVSAATKVLDQRPRIRSHFDKEEDQIVRINGLHLAAMIGLDRVLPSLFERYGINSTDSVGGTALSWAVNHGHMDSVKMLLQGGADTKSRCNSGFTALSEAIRGNHLVITRILLDSGADANWPDSNGQTPMLLAAKYGSRDIAQLLLDNGALFNKLDTYSTTPLVTAVRCRNHPVYELLFEYGAEVDSCGQNRRTALLEASRRGDESVVKMLLDKGADPNWNDNNKRTALMEASSGGHQDTVRLLLDKCVDPNWNDKNKRTALMEASSGGHQDTVRLLLAKDADPNWGDKKERTALMEASAHGHLGTVKVLLENAADPNRTDFEHGTALGEAIMRGHHDVAELLLHKRADPNLNGGWCVSTIYLAVRGEHERIDQLLLNHGADPRLKMNPNRDLLLHTAIEKGQQTVIRLLLAANADFEQQDREGRTAIHVAAINGNEWLIRWLIDKGVDIHRPDRHGITPLLHAMRKNHKSVARLLKENGASWYRDIGMREPKSRRTSSPDSS</sequence>
<name>A0ACC1SA47_9HYPO</name>
<protein>
    <submittedName>
        <fullName evidence="1">Uncharacterized protein</fullName>
    </submittedName>
</protein>
<comment type="caution">
    <text evidence="1">The sequence shown here is derived from an EMBL/GenBank/DDBJ whole genome shotgun (WGS) entry which is preliminary data.</text>
</comment>
<proteinExistence type="predicted"/>
<gene>
    <name evidence="1" type="ORF">NM208_g7227</name>
</gene>
<reference evidence="1" key="1">
    <citation type="submission" date="2022-08" db="EMBL/GenBank/DDBJ databases">
        <title>Genome Sequence of Fusarium decemcellulare.</title>
        <authorList>
            <person name="Buettner E."/>
        </authorList>
    </citation>
    <scope>NUCLEOTIDE SEQUENCE</scope>
    <source>
        <strain evidence="1">Babe19</strain>
    </source>
</reference>